<evidence type="ECO:0000313" key="3">
    <source>
        <dbReference type="Proteomes" id="UP000007264"/>
    </source>
</evidence>
<dbReference type="SUPFAM" id="SSF52833">
    <property type="entry name" value="Thioredoxin-like"/>
    <property type="match status" value="3"/>
</dbReference>
<reference evidence="2 3" key="1">
    <citation type="journal article" date="2012" name="Genome Biol.">
        <title>The genome of the polar eukaryotic microalga coccomyxa subellipsoidea reveals traits of cold adaptation.</title>
        <authorList>
            <person name="Blanc G."/>
            <person name="Agarkova I."/>
            <person name="Grimwood J."/>
            <person name="Kuo A."/>
            <person name="Brueggeman A."/>
            <person name="Dunigan D."/>
            <person name="Gurnon J."/>
            <person name="Ladunga I."/>
            <person name="Lindquist E."/>
            <person name="Lucas S."/>
            <person name="Pangilinan J."/>
            <person name="Proschold T."/>
            <person name="Salamov A."/>
            <person name="Schmutz J."/>
            <person name="Weeks D."/>
            <person name="Yamada T."/>
            <person name="Claverie J.M."/>
            <person name="Grigoriev I."/>
            <person name="Van Etten J."/>
            <person name="Lomsadze A."/>
            <person name="Borodovsky M."/>
        </authorList>
    </citation>
    <scope>NUCLEOTIDE SEQUENCE [LARGE SCALE GENOMIC DNA]</scope>
    <source>
        <strain evidence="2 3">C-169</strain>
    </source>
</reference>
<dbReference type="RefSeq" id="XP_005648534.1">
    <property type="nucleotide sequence ID" value="XM_005648477.1"/>
</dbReference>
<dbReference type="GO" id="GO:0034976">
    <property type="term" value="P:response to endoplasmic reticulum stress"/>
    <property type="evidence" value="ECO:0007669"/>
    <property type="project" value="TreeGrafter"/>
</dbReference>
<dbReference type="EMBL" id="AGSI01000006">
    <property type="protein sequence ID" value="EIE23990.1"/>
    <property type="molecule type" value="Genomic_DNA"/>
</dbReference>
<dbReference type="Gene3D" id="3.40.30.10">
    <property type="entry name" value="Glutaredoxin"/>
    <property type="match status" value="2"/>
</dbReference>
<dbReference type="AlphaFoldDB" id="I0Z021"/>
<feature type="compositionally biased region" description="Basic residues" evidence="1">
    <location>
        <begin position="627"/>
        <end position="639"/>
    </location>
</feature>
<accession>I0Z021</accession>
<dbReference type="PANTHER" id="PTHR45815">
    <property type="entry name" value="PROTEIN DISULFIDE-ISOMERASE A6"/>
    <property type="match status" value="1"/>
</dbReference>
<name>I0Z021_COCSC</name>
<comment type="caution">
    <text evidence="2">The sequence shown here is derived from an EMBL/GenBank/DDBJ whole genome shotgun (WGS) entry which is preliminary data.</text>
</comment>
<dbReference type="GO" id="GO:0005788">
    <property type="term" value="C:endoplasmic reticulum lumen"/>
    <property type="evidence" value="ECO:0007669"/>
    <property type="project" value="TreeGrafter"/>
</dbReference>
<dbReference type="Proteomes" id="UP000007264">
    <property type="component" value="Unassembled WGS sequence"/>
</dbReference>
<dbReference type="OrthoDB" id="511561at2759"/>
<keyword evidence="3" id="KW-1185">Reference proteome</keyword>
<dbReference type="GO" id="GO:0015035">
    <property type="term" value="F:protein-disulfide reductase activity"/>
    <property type="evidence" value="ECO:0007669"/>
    <property type="project" value="TreeGrafter"/>
</dbReference>
<dbReference type="CDD" id="cd02981">
    <property type="entry name" value="PDI_b_family"/>
    <property type="match status" value="1"/>
</dbReference>
<protein>
    <recommendedName>
        <fullName evidence="4">Thioredoxin domain-containing protein</fullName>
    </recommendedName>
</protein>
<evidence type="ECO:0000256" key="1">
    <source>
        <dbReference type="SAM" id="MobiDB-lite"/>
    </source>
</evidence>
<dbReference type="GeneID" id="17041988"/>
<feature type="region of interest" description="Disordered" evidence="1">
    <location>
        <begin position="162"/>
        <end position="188"/>
    </location>
</feature>
<dbReference type="eggNOG" id="KOG0191">
    <property type="taxonomic scope" value="Eukaryota"/>
</dbReference>
<feature type="region of interest" description="Disordered" evidence="1">
    <location>
        <begin position="605"/>
        <end position="645"/>
    </location>
</feature>
<evidence type="ECO:0000313" key="2">
    <source>
        <dbReference type="EMBL" id="EIE23990.1"/>
    </source>
</evidence>
<sequence>MKSLCGKYGVQGFPTIKLFPSDKQKNPYTKKIDKTPTDYNGPRSAKAIADAALALLPDTFITVLRSQADFDAFVGANDLPKAVLASSKSKPTPLYKSLSVAFKRRMAFAVVKDNAEAIEKLGVTSFPSLVVMSADGDKLVYDGPFKVRGLAEFLSKHAAEAPAKDADTAQGKAKTDPDTDAEADDGKDKVVPQAVQDLTFEDLDKITNEEDPWLLAFFHDEMGAKCSTALKKFNEVIAELGPLIKAGQVNITSEEGADKAKAYGVSADELKTSDCKLDIVLANYDEKGDAEDWQHFTGEISVKDLQKFALEAFPSFVTRITAATMQPFLGPDPTVPCVILFTDKDATPPVFAALSVNLRKYKYKFADAHSSDAALMSQFNIKKVPTMVITHLKPGTEEEAAKEGKLGLQQYPGPLKAAPPGGEGDDSFMDSIGAAQAAAAPIEVPQAASNADLRTQCVEQSGLCVLALLDAADANHEKQLGVVRDVGGRWKKQPLHFSWGRFLSAFGLSKSDIPTVVTFSPKKLRGAQLNGAFSAEGIHKLLDGLFSGRIHSSPFQELPELVDGGEDESQIEEPIEEEFDLADILGEEVSSTGSKEELLKKVEEELKEEERRQAEAAEAKAASEKKKGGKKKKKKRMSKAAKEEL</sequence>
<proteinExistence type="predicted"/>
<feature type="compositionally biased region" description="Basic and acidic residues" evidence="1">
    <location>
        <begin position="162"/>
        <end position="177"/>
    </location>
</feature>
<feature type="compositionally biased region" description="Basic and acidic residues" evidence="1">
    <location>
        <begin position="605"/>
        <end position="626"/>
    </location>
</feature>
<dbReference type="PANTHER" id="PTHR45815:SF3">
    <property type="entry name" value="PROTEIN DISULFIDE-ISOMERASE A6"/>
    <property type="match status" value="1"/>
</dbReference>
<dbReference type="STRING" id="574566.I0Z021"/>
<dbReference type="KEGG" id="csl:COCSUDRAFT_65683"/>
<dbReference type="InterPro" id="IPR036249">
    <property type="entry name" value="Thioredoxin-like_sf"/>
</dbReference>
<evidence type="ECO:0008006" key="4">
    <source>
        <dbReference type="Google" id="ProtNLM"/>
    </source>
</evidence>
<organism evidence="2 3">
    <name type="scientific">Coccomyxa subellipsoidea (strain C-169)</name>
    <name type="common">Green microalga</name>
    <dbReference type="NCBI Taxonomy" id="574566"/>
    <lineage>
        <taxon>Eukaryota</taxon>
        <taxon>Viridiplantae</taxon>
        <taxon>Chlorophyta</taxon>
        <taxon>core chlorophytes</taxon>
        <taxon>Trebouxiophyceae</taxon>
        <taxon>Trebouxiophyceae incertae sedis</taxon>
        <taxon>Coccomyxaceae</taxon>
        <taxon>Coccomyxa</taxon>
        <taxon>Coccomyxa subellipsoidea</taxon>
    </lineage>
</organism>
<gene>
    <name evidence="2" type="ORF">COCSUDRAFT_65683</name>
</gene>